<gene>
    <name evidence="1" type="ORF">SCUD_LOCUS2805</name>
</gene>
<evidence type="ECO:0000313" key="2">
    <source>
        <dbReference type="Proteomes" id="UP000279833"/>
    </source>
</evidence>
<keyword evidence="2" id="KW-1185">Reference proteome</keyword>
<organism evidence="3">
    <name type="scientific">Schistosoma curassoni</name>
    <dbReference type="NCBI Taxonomy" id="6186"/>
    <lineage>
        <taxon>Eukaryota</taxon>
        <taxon>Metazoa</taxon>
        <taxon>Spiralia</taxon>
        <taxon>Lophotrochozoa</taxon>
        <taxon>Platyhelminthes</taxon>
        <taxon>Trematoda</taxon>
        <taxon>Digenea</taxon>
        <taxon>Strigeidida</taxon>
        <taxon>Schistosomatoidea</taxon>
        <taxon>Schistosomatidae</taxon>
        <taxon>Schistosoma</taxon>
    </lineage>
</organism>
<accession>A0A183JJC9</accession>
<name>A0A183JJC9_9TREM</name>
<evidence type="ECO:0000313" key="1">
    <source>
        <dbReference type="EMBL" id="VDO77059.1"/>
    </source>
</evidence>
<dbReference type="EMBL" id="UZAK01002868">
    <property type="protein sequence ID" value="VDO77059.1"/>
    <property type="molecule type" value="Genomic_DNA"/>
</dbReference>
<protein>
    <submittedName>
        <fullName evidence="1 3">Uncharacterized protein</fullName>
    </submittedName>
</protein>
<dbReference type="AlphaFoldDB" id="A0A183JJC9"/>
<dbReference type="Proteomes" id="UP000279833">
    <property type="component" value="Unassembled WGS sequence"/>
</dbReference>
<sequence length="66" mass="7273">MLFGLDVELVIKLEAESSSSRCGVSPLPTLSGSERVKQHGVLAITEPLLFEEFNLFKARFSTVNSF</sequence>
<reference evidence="3" key="1">
    <citation type="submission" date="2016-06" db="UniProtKB">
        <authorList>
            <consortium name="WormBaseParasite"/>
        </authorList>
    </citation>
    <scope>IDENTIFICATION</scope>
</reference>
<dbReference type="WBParaSite" id="SCUD_0000280401-mRNA-1">
    <property type="protein sequence ID" value="SCUD_0000280401-mRNA-1"/>
    <property type="gene ID" value="SCUD_0000280401"/>
</dbReference>
<reference evidence="1 2" key="2">
    <citation type="submission" date="2018-11" db="EMBL/GenBank/DDBJ databases">
        <authorList>
            <consortium name="Pathogen Informatics"/>
        </authorList>
    </citation>
    <scope>NUCLEOTIDE SEQUENCE [LARGE SCALE GENOMIC DNA]</scope>
    <source>
        <strain evidence="1">Dakar</strain>
        <strain evidence="2">Dakar, Senegal</strain>
    </source>
</reference>
<proteinExistence type="predicted"/>
<evidence type="ECO:0000313" key="3">
    <source>
        <dbReference type="WBParaSite" id="SCUD_0000280401-mRNA-1"/>
    </source>
</evidence>